<reference evidence="2" key="1">
    <citation type="submission" date="2014-12" db="EMBL/GenBank/DDBJ databases">
        <title>Insight into the proteome of Arion vulgaris.</title>
        <authorList>
            <person name="Aradska J."/>
            <person name="Bulat T."/>
            <person name="Smidak R."/>
            <person name="Sarate P."/>
            <person name="Gangsoo J."/>
            <person name="Sialana F."/>
            <person name="Bilban M."/>
            <person name="Lubec G."/>
        </authorList>
    </citation>
    <scope>NUCLEOTIDE SEQUENCE</scope>
    <source>
        <tissue evidence="2">Skin</tissue>
    </source>
</reference>
<feature type="non-terminal residue" evidence="2">
    <location>
        <position position="68"/>
    </location>
</feature>
<evidence type="ECO:0000313" key="2">
    <source>
        <dbReference type="EMBL" id="CEK53611.1"/>
    </source>
</evidence>
<dbReference type="InterPro" id="IPR002645">
    <property type="entry name" value="STAS_dom"/>
</dbReference>
<sequence>ILKEMNLHKKDTDCTLQHHEVRMQDETECKIFALIIDCSGIQYMDSATVKVLTEITQEYRDLNVEVFL</sequence>
<dbReference type="SUPFAM" id="SSF52091">
    <property type="entry name" value="SpoIIaa-like"/>
    <property type="match status" value="1"/>
</dbReference>
<evidence type="ECO:0000259" key="1">
    <source>
        <dbReference type="PROSITE" id="PS50801"/>
    </source>
</evidence>
<accession>A0A0B6YCP9</accession>
<organism evidence="2">
    <name type="scientific">Arion vulgaris</name>
    <dbReference type="NCBI Taxonomy" id="1028688"/>
    <lineage>
        <taxon>Eukaryota</taxon>
        <taxon>Metazoa</taxon>
        <taxon>Spiralia</taxon>
        <taxon>Lophotrochozoa</taxon>
        <taxon>Mollusca</taxon>
        <taxon>Gastropoda</taxon>
        <taxon>Heterobranchia</taxon>
        <taxon>Euthyneura</taxon>
        <taxon>Panpulmonata</taxon>
        <taxon>Eupulmonata</taxon>
        <taxon>Stylommatophora</taxon>
        <taxon>Helicina</taxon>
        <taxon>Arionoidea</taxon>
        <taxon>Arionidae</taxon>
        <taxon>Arion</taxon>
    </lineage>
</organism>
<gene>
    <name evidence="2" type="primary">ORF20845</name>
</gene>
<dbReference type="EMBL" id="HACG01006746">
    <property type="protein sequence ID" value="CEK53611.1"/>
    <property type="molecule type" value="Transcribed_RNA"/>
</dbReference>
<feature type="non-terminal residue" evidence="2">
    <location>
        <position position="1"/>
    </location>
</feature>
<dbReference type="Pfam" id="PF01740">
    <property type="entry name" value="STAS"/>
    <property type="match status" value="1"/>
</dbReference>
<dbReference type="PROSITE" id="PS50801">
    <property type="entry name" value="STAS"/>
    <property type="match status" value="1"/>
</dbReference>
<dbReference type="Gene3D" id="3.30.750.24">
    <property type="entry name" value="STAS domain"/>
    <property type="match status" value="1"/>
</dbReference>
<name>A0A0B6YCP9_9EUPU</name>
<proteinExistence type="predicted"/>
<dbReference type="AlphaFoldDB" id="A0A0B6YCP9"/>
<dbReference type="InterPro" id="IPR036513">
    <property type="entry name" value="STAS_dom_sf"/>
</dbReference>
<feature type="domain" description="STAS" evidence="1">
    <location>
        <begin position="1"/>
        <end position="68"/>
    </location>
</feature>
<protein>
    <recommendedName>
        <fullName evidence="1">STAS domain-containing protein</fullName>
    </recommendedName>
</protein>